<organism evidence="2">
    <name type="scientific">Spirodela intermedia</name>
    <name type="common">Intermediate duckweed</name>
    <dbReference type="NCBI Taxonomy" id="51605"/>
    <lineage>
        <taxon>Eukaryota</taxon>
        <taxon>Viridiplantae</taxon>
        <taxon>Streptophyta</taxon>
        <taxon>Embryophyta</taxon>
        <taxon>Tracheophyta</taxon>
        <taxon>Spermatophyta</taxon>
        <taxon>Magnoliopsida</taxon>
        <taxon>Liliopsida</taxon>
        <taxon>Araceae</taxon>
        <taxon>Lemnoideae</taxon>
        <taxon>Spirodela</taxon>
    </lineage>
</organism>
<dbReference type="EMBL" id="LR743601">
    <property type="protein sequence ID" value="CAA2631272.1"/>
    <property type="molecule type" value="Genomic_DNA"/>
</dbReference>
<dbReference type="Pfam" id="PF26178">
    <property type="entry name" value="PI-PLC_cat"/>
    <property type="match status" value="1"/>
</dbReference>
<accession>A0A7I8JL54</accession>
<dbReference type="InterPro" id="IPR051057">
    <property type="entry name" value="PI-PLC_domain"/>
</dbReference>
<dbReference type="Gene3D" id="3.20.20.190">
    <property type="entry name" value="Phosphatidylinositol (PI) phosphodiesterase"/>
    <property type="match status" value="1"/>
</dbReference>
<dbReference type="PANTHER" id="PTHR13593:SF140">
    <property type="entry name" value="PLC-LIKE PHOSPHODIESTERASE"/>
    <property type="match status" value="1"/>
</dbReference>
<sequence>MPRRLLPRLLLSLAIAAATVILPSTSCSNHECQMLDPCSSNGDCAAGLFCGNCPADGANQPRCIRGQAVQPASIVNPLSFSRQGLPFNKYTWLVTHNAFSILNEPSFTGTPRLTIYNQEDSVTNQLRNGVRGLMLDMYDFRGDVWLCHSLKGQCYNFTAFGPAINTLKEVEAFLSANPSEIVTIIIEDYVRAAKGLTKLFTDAGLLKFWYPVSEMPTNGRDWPSVTEMVAKNHRLLVFTSDASKEAEEGIAFQWRHLLENEPGDPGIVQGSCPNRKESQPLNSRTASLVLLNYFPTMPVESDACREHSRGLAEMVATCYGAAGNLMPNFLAVNYYLVGVFDVVDRINGQALCGCSTVAACQDGSPAGVCKNVGTPGATLQSSNGSFIVYVKKSESTAARFFRVNLLFCLLLVLLLAPS</sequence>
<keyword evidence="3" id="KW-1185">Reference proteome</keyword>
<evidence type="ECO:0000256" key="1">
    <source>
        <dbReference type="SAM" id="SignalP"/>
    </source>
</evidence>
<dbReference type="InterPro" id="IPR017946">
    <property type="entry name" value="PLC-like_Pdiesterase_TIM-brl"/>
</dbReference>
<dbReference type="PANTHER" id="PTHR13593">
    <property type="match status" value="1"/>
</dbReference>
<feature type="signal peptide" evidence="1">
    <location>
        <begin position="1"/>
        <end position="27"/>
    </location>
</feature>
<dbReference type="GO" id="GO:0008081">
    <property type="term" value="F:phosphoric diester hydrolase activity"/>
    <property type="evidence" value="ECO:0007669"/>
    <property type="project" value="InterPro"/>
</dbReference>
<protein>
    <submittedName>
        <fullName evidence="2">Uncharacterized protein</fullName>
    </submittedName>
</protein>
<feature type="chain" id="PRO_5029555908" evidence="1">
    <location>
        <begin position="28"/>
        <end position="418"/>
    </location>
</feature>
<dbReference type="CDD" id="cd08588">
    <property type="entry name" value="PI-PLCc_At5g67130_like"/>
    <property type="match status" value="1"/>
</dbReference>
<proteinExistence type="predicted"/>
<dbReference type="PROSITE" id="PS50007">
    <property type="entry name" value="PIPLC_X_DOMAIN"/>
    <property type="match status" value="1"/>
</dbReference>
<evidence type="ECO:0000313" key="3">
    <source>
        <dbReference type="Proteomes" id="UP001189122"/>
    </source>
</evidence>
<dbReference type="GO" id="GO:0006629">
    <property type="term" value="P:lipid metabolic process"/>
    <property type="evidence" value="ECO:0007669"/>
    <property type="project" value="InterPro"/>
</dbReference>
<keyword evidence="1" id="KW-0732">Signal</keyword>
<evidence type="ECO:0000313" key="2">
    <source>
        <dbReference type="EMBL" id="CAA2631272.1"/>
    </source>
</evidence>
<name>A0A7I8JL54_SPIIN</name>
<gene>
    <name evidence="2" type="ORF">SI7747_14016920</name>
</gene>
<dbReference type="EMBL" id="CACRZD030000014">
    <property type="protein sequence ID" value="CAA6670515.1"/>
    <property type="molecule type" value="Genomic_DNA"/>
</dbReference>
<dbReference type="Proteomes" id="UP001189122">
    <property type="component" value="Unassembled WGS sequence"/>
</dbReference>
<reference evidence="2 3" key="1">
    <citation type="submission" date="2019-12" db="EMBL/GenBank/DDBJ databases">
        <authorList>
            <person name="Scholz U."/>
            <person name="Mascher M."/>
            <person name="Fiebig A."/>
        </authorList>
    </citation>
    <scope>NUCLEOTIDE SEQUENCE</scope>
</reference>
<dbReference type="AlphaFoldDB" id="A0A7I8JL54"/>
<dbReference type="SUPFAM" id="SSF51695">
    <property type="entry name" value="PLC-like phosphodiesterases"/>
    <property type="match status" value="1"/>
</dbReference>